<feature type="domain" description="SnoaL-like" evidence="1">
    <location>
        <begin position="30"/>
        <end position="80"/>
    </location>
</feature>
<dbReference type="AlphaFoldDB" id="A0A919C8X9"/>
<dbReference type="Gene3D" id="3.10.450.50">
    <property type="match status" value="1"/>
</dbReference>
<dbReference type="InterPro" id="IPR037401">
    <property type="entry name" value="SnoaL-like"/>
</dbReference>
<reference evidence="2" key="2">
    <citation type="submission" date="2020-09" db="EMBL/GenBank/DDBJ databases">
        <authorList>
            <person name="Sun Q."/>
            <person name="Ohkuma M."/>
        </authorList>
    </citation>
    <scope>NUCLEOTIDE SEQUENCE</scope>
    <source>
        <strain evidence="2">JCM 4637</strain>
    </source>
</reference>
<dbReference type="EMBL" id="BMVC01000003">
    <property type="protein sequence ID" value="GHC85542.1"/>
    <property type="molecule type" value="Genomic_DNA"/>
</dbReference>
<dbReference type="Proteomes" id="UP000638353">
    <property type="component" value="Unassembled WGS sequence"/>
</dbReference>
<accession>A0A919C8X9</accession>
<dbReference type="RefSeq" id="WP_189822785.1">
    <property type="nucleotide sequence ID" value="NZ_BMVC01000003.1"/>
</dbReference>
<proteinExistence type="predicted"/>
<protein>
    <recommendedName>
        <fullName evidence="1">SnoaL-like domain-containing protein</fullName>
    </recommendedName>
</protein>
<comment type="caution">
    <text evidence="2">The sequence shown here is derived from an EMBL/GenBank/DDBJ whole genome shotgun (WGS) entry which is preliminary data.</text>
</comment>
<organism evidence="2 3">
    <name type="scientific">Streptomyces finlayi</name>
    <dbReference type="NCBI Taxonomy" id="67296"/>
    <lineage>
        <taxon>Bacteria</taxon>
        <taxon>Bacillati</taxon>
        <taxon>Actinomycetota</taxon>
        <taxon>Actinomycetes</taxon>
        <taxon>Kitasatosporales</taxon>
        <taxon>Streptomycetaceae</taxon>
        <taxon>Streptomyces</taxon>
    </lineage>
</organism>
<name>A0A919C8X9_9ACTN</name>
<evidence type="ECO:0000313" key="2">
    <source>
        <dbReference type="EMBL" id="GHC85542.1"/>
    </source>
</evidence>
<dbReference type="InterPro" id="IPR032710">
    <property type="entry name" value="NTF2-like_dom_sf"/>
</dbReference>
<reference evidence="2" key="1">
    <citation type="journal article" date="2014" name="Int. J. Syst. Evol. Microbiol.">
        <title>Complete genome sequence of Corynebacterium casei LMG S-19264T (=DSM 44701T), isolated from a smear-ripened cheese.</title>
        <authorList>
            <consortium name="US DOE Joint Genome Institute (JGI-PGF)"/>
            <person name="Walter F."/>
            <person name="Albersmeier A."/>
            <person name="Kalinowski J."/>
            <person name="Ruckert C."/>
        </authorList>
    </citation>
    <scope>NUCLEOTIDE SEQUENCE</scope>
    <source>
        <strain evidence="2">JCM 4637</strain>
    </source>
</reference>
<dbReference type="SUPFAM" id="SSF54427">
    <property type="entry name" value="NTF2-like"/>
    <property type="match status" value="1"/>
</dbReference>
<evidence type="ECO:0000313" key="3">
    <source>
        <dbReference type="Proteomes" id="UP000638353"/>
    </source>
</evidence>
<gene>
    <name evidence="2" type="ORF">GCM10010334_15820</name>
</gene>
<dbReference type="Pfam" id="PF12680">
    <property type="entry name" value="SnoaL_2"/>
    <property type="match status" value="1"/>
</dbReference>
<evidence type="ECO:0000259" key="1">
    <source>
        <dbReference type="Pfam" id="PF12680"/>
    </source>
</evidence>
<sequence>MTTEYQNDHVPDTQVAAERERAYEPDALARLWVERANEGDAEGMAVYEPDAVMAFPIGHEHHGREAIQRAFAGMLEKFTYFPMEQSLPTLLLGDIALTSSVPQDNSRGRYQVPRRQPDGSWLRVLHSSGYFGEPS</sequence>